<evidence type="ECO:0000313" key="3">
    <source>
        <dbReference type="Proteomes" id="UP000028252"/>
    </source>
</evidence>
<dbReference type="Proteomes" id="UP000028252">
    <property type="component" value="Unassembled WGS sequence"/>
</dbReference>
<sequence>MLSDNLMYVVLIALVGIAAIAANYVITTREAHNKFKNDRLKWLKQQSEHTLNALSILKEVGCRSDIVDKLNQHAMSLIEEISAIAPDSDLMTEIARSKENTDRIKRRQGGLESDRAVRRAQIYLNFAEKLLIEMGRKGRLTPQLAKAYQQELYWLNVSMVTEAHITQAERLQGSGEKHGALAHYKHAKAVLVRATVSQQQKQPLLQRLQVEIDKLQPKRDYGAGALADSIDNYLNQ</sequence>
<feature type="transmembrane region" description="Helical" evidence="1">
    <location>
        <begin position="6"/>
        <end position="26"/>
    </location>
</feature>
<keyword evidence="1" id="KW-1133">Transmembrane helix</keyword>
<evidence type="ECO:0000313" key="2">
    <source>
        <dbReference type="EMBL" id="KEA62807.1"/>
    </source>
</evidence>
<accession>A0A081FWA2</accession>
<evidence type="ECO:0008006" key="4">
    <source>
        <dbReference type="Google" id="ProtNLM"/>
    </source>
</evidence>
<dbReference type="OrthoDB" id="6087293at2"/>
<dbReference type="EMBL" id="JMQN01000047">
    <property type="protein sequence ID" value="KEA62807.1"/>
    <property type="molecule type" value="Genomic_DNA"/>
</dbReference>
<keyword evidence="1" id="KW-0472">Membrane</keyword>
<gene>
    <name evidence="2" type="ORF">ADIMK_3279</name>
</gene>
<keyword evidence="3" id="KW-1185">Reference proteome</keyword>
<dbReference type="eggNOG" id="ENOG5030E8V">
    <property type="taxonomic scope" value="Bacteria"/>
</dbReference>
<organism evidence="2 3">
    <name type="scientific">Marinobacterium lacunae</name>
    <dbReference type="NCBI Taxonomy" id="1232683"/>
    <lineage>
        <taxon>Bacteria</taxon>
        <taxon>Pseudomonadati</taxon>
        <taxon>Pseudomonadota</taxon>
        <taxon>Gammaproteobacteria</taxon>
        <taxon>Oceanospirillales</taxon>
        <taxon>Oceanospirillaceae</taxon>
        <taxon>Marinobacterium</taxon>
    </lineage>
</organism>
<dbReference type="RefSeq" id="WP_036190433.1">
    <property type="nucleotide sequence ID" value="NZ_JMQN01000047.1"/>
</dbReference>
<proteinExistence type="predicted"/>
<reference evidence="2 3" key="1">
    <citation type="submission" date="2014-04" db="EMBL/GenBank/DDBJ databases">
        <title>Marinobacterium kochiensis sp. nov., isolated from sediment sample collected from Kochi backwaters in Kerala, India.</title>
        <authorList>
            <person name="Singh A."/>
            <person name="Pinnaka A.K."/>
        </authorList>
    </citation>
    <scope>NUCLEOTIDE SEQUENCE [LARGE SCALE GENOMIC DNA]</scope>
    <source>
        <strain evidence="2 3">AK27</strain>
    </source>
</reference>
<name>A0A081FWA2_9GAMM</name>
<dbReference type="AlphaFoldDB" id="A0A081FWA2"/>
<keyword evidence="1" id="KW-0812">Transmembrane</keyword>
<dbReference type="PATRIC" id="fig|1232683.4.peg.3229"/>
<dbReference type="STRING" id="1232683.ADIMK_3279"/>
<protein>
    <recommendedName>
        <fullName evidence="4">DNA topoisomerase I</fullName>
    </recommendedName>
</protein>
<evidence type="ECO:0000256" key="1">
    <source>
        <dbReference type="SAM" id="Phobius"/>
    </source>
</evidence>
<comment type="caution">
    <text evidence="2">The sequence shown here is derived from an EMBL/GenBank/DDBJ whole genome shotgun (WGS) entry which is preliminary data.</text>
</comment>